<evidence type="ECO:0000256" key="1">
    <source>
        <dbReference type="ARBA" id="ARBA00004141"/>
    </source>
</evidence>
<comment type="caution">
    <text evidence="7">The sequence shown here is derived from an EMBL/GenBank/DDBJ whole genome shotgun (WGS) entry which is preliminary data.</text>
</comment>
<sequence>MTRLAYTALFFVNALLAMALRAFGNGWLKHLWSFEDCNIQADPNCVGNQAVFRASFAICCFFALVTILSIFSERGHSNFCCLWCFQLPCYVTILVLSFFIPNGFFIGYAWLARITSIFFLVLQIIIIIDFMYNVRDYLIDKIDAAEADTETSISLLSGTNGTVISTPKDNSWIWKSVYLVIVFVALGGALTGIGLLYHYYDSCPVGMTFTTITLVMILISTGISITEWAGTGLMPPSIVAAYAVLLCYQALASNPDVTCNTLLTFDALSTSNTTISAILGAATITWTSWTTSASASAALKMDRTHEMDTTESSKVKPSETPSWQFHLIMVFGGLYMAMVLTQWGSLHGQHNDVNMWVQIVSQWVVLLLYLWTLIAPRLLLNREFVV</sequence>
<dbReference type="Pfam" id="PF03348">
    <property type="entry name" value="Serinc"/>
    <property type="match status" value="2"/>
</dbReference>
<feature type="transmembrane region" description="Helical" evidence="6">
    <location>
        <begin position="177"/>
        <end position="200"/>
    </location>
</feature>
<evidence type="ECO:0000256" key="4">
    <source>
        <dbReference type="ARBA" id="ARBA00022989"/>
    </source>
</evidence>
<dbReference type="Proteomes" id="UP000243217">
    <property type="component" value="Unassembled WGS sequence"/>
</dbReference>
<keyword evidence="4 6" id="KW-1133">Transmembrane helix</keyword>
<dbReference type="GO" id="GO:0016020">
    <property type="term" value="C:membrane"/>
    <property type="evidence" value="ECO:0007669"/>
    <property type="project" value="UniProtKB-SubCell"/>
</dbReference>
<evidence type="ECO:0000256" key="6">
    <source>
        <dbReference type="SAM" id="Phobius"/>
    </source>
</evidence>
<proteinExistence type="inferred from homology"/>
<evidence type="ECO:0000256" key="5">
    <source>
        <dbReference type="ARBA" id="ARBA00023136"/>
    </source>
</evidence>
<comment type="subcellular location">
    <subcellularLocation>
        <location evidence="1">Membrane</location>
        <topology evidence="1">Multi-pass membrane protein</topology>
    </subcellularLocation>
</comment>
<feature type="transmembrane region" description="Helical" evidence="6">
    <location>
        <begin position="79"/>
        <end position="100"/>
    </location>
</feature>
<reference evidence="7 8" key="1">
    <citation type="journal article" date="2014" name="Genome Biol. Evol.">
        <title>The secreted proteins of Achlya hypogyna and Thraustotheca clavata identify the ancestral oomycete secretome and reveal gene acquisitions by horizontal gene transfer.</title>
        <authorList>
            <person name="Misner I."/>
            <person name="Blouin N."/>
            <person name="Leonard G."/>
            <person name="Richards T.A."/>
            <person name="Lane C.E."/>
        </authorList>
    </citation>
    <scope>NUCLEOTIDE SEQUENCE [LARGE SCALE GENOMIC DNA]</scope>
    <source>
        <strain evidence="7 8">ATCC 34112</strain>
    </source>
</reference>
<protein>
    <recommendedName>
        <fullName evidence="9">Serine incorporator</fullName>
    </recommendedName>
</protein>
<feature type="transmembrane region" description="Helical" evidence="6">
    <location>
        <begin position="50"/>
        <end position="72"/>
    </location>
</feature>
<dbReference type="OrthoDB" id="5963193at2759"/>
<organism evidence="7 8">
    <name type="scientific">Thraustotheca clavata</name>
    <dbReference type="NCBI Taxonomy" id="74557"/>
    <lineage>
        <taxon>Eukaryota</taxon>
        <taxon>Sar</taxon>
        <taxon>Stramenopiles</taxon>
        <taxon>Oomycota</taxon>
        <taxon>Saprolegniomycetes</taxon>
        <taxon>Saprolegniales</taxon>
        <taxon>Achlyaceae</taxon>
        <taxon>Thraustotheca</taxon>
    </lineage>
</organism>
<evidence type="ECO:0000313" key="8">
    <source>
        <dbReference type="Proteomes" id="UP000243217"/>
    </source>
</evidence>
<gene>
    <name evidence="7" type="ORF">THRCLA_04983</name>
</gene>
<keyword evidence="5 6" id="KW-0472">Membrane</keyword>
<evidence type="ECO:0008006" key="9">
    <source>
        <dbReference type="Google" id="ProtNLM"/>
    </source>
</evidence>
<keyword evidence="8" id="KW-1185">Reference proteome</keyword>
<dbReference type="AlphaFoldDB" id="A0A1V9ZXD2"/>
<dbReference type="EMBL" id="JNBS01001097">
    <property type="protein sequence ID" value="OQS02657.1"/>
    <property type="molecule type" value="Genomic_DNA"/>
</dbReference>
<evidence type="ECO:0000256" key="3">
    <source>
        <dbReference type="ARBA" id="ARBA00022692"/>
    </source>
</evidence>
<dbReference type="InterPro" id="IPR005016">
    <property type="entry name" value="TDE1/TMS"/>
</dbReference>
<dbReference type="PANTHER" id="PTHR10383">
    <property type="entry name" value="SERINE INCORPORATOR"/>
    <property type="match status" value="1"/>
</dbReference>
<feature type="transmembrane region" description="Helical" evidence="6">
    <location>
        <begin position="206"/>
        <end position="225"/>
    </location>
</feature>
<feature type="transmembrane region" description="Helical" evidence="6">
    <location>
        <begin position="106"/>
        <end position="132"/>
    </location>
</feature>
<evidence type="ECO:0000256" key="2">
    <source>
        <dbReference type="ARBA" id="ARBA00006665"/>
    </source>
</evidence>
<comment type="similarity">
    <text evidence="2">Belongs to the TDE1 family.</text>
</comment>
<dbReference type="PANTHER" id="PTHR10383:SF9">
    <property type="entry name" value="SERINE INCORPORATOR, ISOFORM F"/>
    <property type="match status" value="1"/>
</dbReference>
<name>A0A1V9ZXD2_9STRA</name>
<feature type="transmembrane region" description="Helical" evidence="6">
    <location>
        <begin position="355"/>
        <end position="374"/>
    </location>
</feature>
<keyword evidence="3 6" id="KW-0812">Transmembrane</keyword>
<accession>A0A1V9ZXD2</accession>
<evidence type="ECO:0000313" key="7">
    <source>
        <dbReference type="EMBL" id="OQS02657.1"/>
    </source>
</evidence>
<feature type="transmembrane region" description="Helical" evidence="6">
    <location>
        <begin position="323"/>
        <end position="343"/>
    </location>
</feature>